<dbReference type="PROSITE" id="PS51257">
    <property type="entry name" value="PROKAR_LIPOPROTEIN"/>
    <property type="match status" value="1"/>
</dbReference>
<gene>
    <name evidence="2" type="ORF">PN838_13720</name>
</gene>
<evidence type="ECO:0000313" key="3">
    <source>
        <dbReference type="Proteomes" id="UP001528411"/>
    </source>
</evidence>
<dbReference type="EMBL" id="JAQOMS010000002">
    <property type="protein sequence ID" value="MDC2889642.1"/>
    <property type="molecule type" value="Genomic_DNA"/>
</dbReference>
<proteinExistence type="predicted"/>
<reference evidence="2 3" key="1">
    <citation type="submission" date="2023-01" db="EMBL/GenBank/DDBJ databases">
        <title>Psychrosphaera sp. nov., isolated from marine algae.</title>
        <authorList>
            <person name="Bayburt H."/>
            <person name="Choi B.J."/>
            <person name="Kim J.M."/>
            <person name="Choi D.G."/>
            <person name="Jeon C.O."/>
        </authorList>
    </citation>
    <scope>NUCLEOTIDE SEQUENCE [LARGE SCALE GENOMIC DNA]</scope>
    <source>
        <strain evidence="2 3">G1-22</strain>
    </source>
</reference>
<evidence type="ECO:0000256" key="1">
    <source>
        <dbReference type="SAM" id="SignalP"/>
    </source>
</evidence>
<comment type="caution">
    <text evidence="2">The sequence shown here is derived from an EMBL/GenBank/DDBJ whole genome shotgun (WGS) entry which is preliminary data.</text>
</comment>
<dbReference type="Proteomes" id="UP001528411">
    <property type="component" value="Unassembled WGS sequence"/>
</dbReference>
<keyword evidence="3" id="KW-1185">Reference proteome</keyword>
<accession>A0ABT5FG71</accession>
<sequence>MKSLMVLQAACVILTIGLAGCDDTMVETSDTTDNDDTTTSEILHSAYSEFDTDNVDVVISGSNVIIETNGLPNHTSPYWSSSHELYVDPTVTTTQKWLPVILMILLAHIP</sequence>
<evidence type="ECO:0000313" key="2">
    <source>
        <dbReference type="EMBL" id="MDC2889642.1"/>
    </source>
</evidence>
<protein>
    <submittedName>
        <fullName evidence="2">Uncharacterized protein</fullName>
    </submittedName>
</protein>
<feature type="signal peptide" evidence="1">
    <location>
        <begin position="1"/>
        <end position="21"/>
    </location>
</feature>
<name>A0ABT5FG71_9GAMM</name>
<keyword evidence="1" id="KW-0732">Signal</keyword>
<feature type="chain" id="PRO_5045486000" evidence="1">
    <location>
        <begin position="22"/>
        <end position="110"/>
    </location>
</feature>
<dbReference type="RefSeq" id="WP_272181032.1">
    <property type="nucleotide sequence ID" value="NZ_JAQOMS010000002.1"/>
</dbReference>
<organism evidence="2 3">
    <name type="scientific">Psychrosphaera algicola</name>
    <dbReference type="NCBI Taxonomy" id="3023714"/>
    <lineage>
        <taxon>Bacteria</taxon>
        <taxon>Pseudomonadati</taxon>
        <taxon>Pseudomonadota</taxon>
        <taxon>Gammaproteobacteria</taxon>
        <taxon>Alteromonadales</taxon>
        <taxon>Pseudoalteromonadaceae</taxon>
        <taxon>Psychrosphaera</taxon>
    </lineage>
</organism>